<reference evidence="2" key="1">
    <citation type="submission" date="2013-10" db="EMBL/GenBank/DDBJ databases">
        <title>Genomic analysis of the causative agents of coccidiosis in chickens.</title>
        <authorList>
            <person name="Reid A.J."/>
            <person name="Blake D."/>
            <person name="Billington K."/>
            <person name="Browne H."/>
            <person name="Dunn M."/>
            <person name="Hung S."/>
            <person name="Kawahara F."/>
            <person name="Miranda-Saavedra D."/>
            <person name="Mourier T."/>
            <person name="Nagra H."/>
            <person name="Otto T.D."/>
            <person name="Rawlings N."/>
            <person name="Sanchez A."/>
            <person name="Sanders M."/>
            <person name="Subramaniam C."/>
            <person name="Tay Y."/>
            <person name="Dear P."/>
            <person name="Doerig C."/>
            <person name="Gruber A."/>
            <person name="Parkinson J."/>
            <person name="Shirley M."/>
            <person name="Wan K.L."/>
            <person name="Berriman M."/>
            <person name="Tomley F."/>
            <person name="Pain A."/>
        </authorList>
    </citation>
    <scope>NUCLEOTIDE SEQUENCE [LARGE SCALE GENOMIC DNA]</scope>
    <source>
        <strain evidence="2">Houghton</strain>
    </source>
</reference>
<dbReference type="RefSeq" id="XP_013435088.1">
    <property type="nucleotide sequence ID" value="XM_013579634.1"/>
</dbReference>
<reference evidence="2" key="2">
    <citation type="submission" date="2013-10" db="EMBL/GenBank/DDBJ databases">
        <authorList>
            <person name="Aslett M."/>
        </authorList>
    </citation>
    <scope>NUCLEOTIDE SEQUENCE [LARGE SCALE GENOMIC DNA]</scope>
    <source>
        <strain evidence="2">Houghton</strain>
    </source>
</reference>
<proteinExistence type="predicted"/>
<feature type="compositionally biased region" description="Basic and acidic residues" evidence="1">
    <location>
        <begin position="205"/>
        <end position="221"/>
    </location>
</feature>
<feature type="compositionally biased region" description="Polar residues" evidence="1">
    <location>
        <begin position="1"/>
        <end position="19"/>
    </location>
</feature>
<feature type="region of interest" description="Disordered" evidence="1">
    <location>
        <begin position="120"/>
        <end position="263"/>
    </location>
</feature>
<feature type="compositionally biased region" description="Low complexity" evidence="1">
    <location>
        <begin position="34"/>
        <end position="48"/>
    </location>
</feature>
<dbReference type="EMBL" id="HG723691">
    <property type="protein sequence ID" value="CDJ66621.1"/>
    <property type="molecule type" value="Genomic_DNA"/>
</dbReference>
<organism evidence="2 3">
    <name type="scientific">Eimeria necatrix</name>
    <dbReference type="NCBI Taxonomy" id="51315"/>
    <lineage>
        <taxon>Eukaryota</taxon>
        <taxon>Sar</taxon>
        <taxon>Alveolata</taxon>
        <taxon>Apicomplexa</taxon>
        <taxon>Conoidasida</taxon>
        <taxon>Coccidia</taxon>
        <taxon>Eucoccidiorida</taxon>
        <taxon>Eimeriorina</taxon>
        <taxon>Eimeriidae</taxon>
        <taxon>Eimeria</taxon>
    </lineage>
</organism>
<feature type="compositionally biased region" description="Low complexity" evidence="1">
    <location>
        <begin position="140"/>
        <end position="156"/>
    </location>
</feature>
<evidence type="ECO:0000256" key="1">
    <source>
        <dbReference type="SAM" id="MobiDB-lite"/>
    </source>
</evidence>
<protein>
    <submittedName>
        <fullName evidence="2">Uncharacterized protein</fullName>
    </submittedName>
</protein>
<dbReference type="AlphaFoldDB" id="U6MRJ3"/>
<feature type="region of interest" description="Disordered" evidence="1">
    <location>
        <begin position="296"/>
        <end position="326"/>
    </location>
</feature>
<dbReference type="GeneID" id="25472639"/>
<evidence type="ECO:0000313" key="3">
    <source>
        <dbReference type="Proteomes" id="UP000030754"/>
    </source>
</evidence>
<feature type="region of interest" description="Disordered" evidence="1">
    <location>
        <begin position="1"/>
        <end position="53"/>
    </location>
</feature>
<dbReference type="VEuPathDB" id="ToxoDB:ENH_00024690"/>
<name>U6MRJ3_9EIME</name>
<evidence type="ECO:0000313" key="2">
    <source>
        <dbReference type="EMBL" id="CDJ66621.1"/>
    </source>
</evidence>
<keyword evidence="3" id="KW-1185">Reference proteome</keyword>
<feature type="compositionally biased region" description="Polar residues" evidence="1">
    <location>
        <begin position="226"/>
        <end position="235"/>
    </location>
</feature>
<dbReference type="Proteomes" id="UP000030754">
    <property type="component" value="Unassembled WGS sequence"/>
</dbReference>
<dbReference type="OrthoDB" id="354260at2759"/>
<feature type="compositionally biased region" description="Polar residues" evidence="1">
    <location>
        <begin position="316"/>
        <end position="326"/>
    </location>
</feature>
<accession>U6MRJ3</accession>
<sequence length="326" mass="35464">MPSRASSRASKGPTTTITGSFYCHVENPEKDSAGKAGSKAKVTGTRTSTRSRRLLAPEEPEVLRPHCDKCGFGEALRPGLDCRCHCYQCSSGKPRCSSPRMAARRAERETCETFATKLAMTRSRSAARRDQRKASASNRSTADVSTVSTVVKSESSNLKRGGSSGTKQAVESRKSEVSEQAPPTRDVPSGLKKTESTKSCNSCRTESRKSIAHGESKKDAAPSEATVESTPNQHPCNLPCKRQRNKPCRPNPPSRCSSSENISSKYRRPHCPMCSQVGCLRNVEVQCYCDACQESRNGQCSSPRMADFRKSHPGYVSTTSRKQASA</sequence>
<gene>
    <name evidence="2" type="ORF">ENH_00024690</name>
</gene>